<evidence type="ECO:0000256" key="3">
    <source>
        <dbReference type="ARBA" id="ARBA00022801"/>
    </source>
</evidence>
<keyword evidence="8" id="KW-1185">Reference proteome</keyword>
<evidence type="ECO:0000313" key="8">
    <source>
        <dbReference type="Proteomes" id="UP001501581"/>
    </source>
</evidence>
<name>A0ABN1TNS1_9ACTN</name>
<evidence type="ECO:0000256" key="1">
    <source>
        <dbReference type="ARBA" id="ARBA00008779"/>
    </source>
</evidence>
<protein>
    <submittedName>
        <fullName evidence="7">Sulfatase</fullName>
    </submittedName>
</protein>
<feature type="signal peptide" evidence="5">
    <location>
        <begin position="1"/>
        <end position="31"/>
    </location>
</feature>
<accession>A0ABN1TNS1</accession>
<dbReference type="Pfam" id="PF00884">
    <property type="entry name" value="Sulfatase"/>
    <property type="match status" value="1"/>
</dbReference>
<dbReference type="EMBL" id="BAAALG010000002">
    <property type="protein sequence ID" value="GAA1093927.1"/>
    <property type="molecule type" value="Genomic_DNA"/>
</dbReference>
<dbReference type="Proteomes" id="UP001501581">
    <property type="component" value="Unassembled WGS sequence"/>
</dbReference>
<sequence length="503" mass="55274">MISLTRRPKHATAALALAVCAVSGVVNPTLAATAPTSAPQSLAAAGPTRPNILLITVDDAAASDLRWMPQVRRLIGRHGVQATNALAPTPLCVPARATLLTGQYAHNHGALGIRGRHGGVTSLDDRDTLPVWLRRAGYDTYFVGKYLNGYGRATPKRYVPPGWTGWRGSVDPFTYNYARTVTNRDGRIVRDARYSTDSFARLANQAIRREGRDADPFYLWVNYVAPHKGGPREPDDPRHRIKGHQIATPAVAPRHRDRFDHVRLPKVPSLFKTPGRSFVNATKRPWAKRARVALRESYQQRIESLRAVDEAVGSHVRALRRSGQLEETLIAFTSDNGFLVGQHNLNGKLWFYQEAVQVPLVIRGPGVAKGLTVDGVVSHADLPVTFAAAAGATPTRQVDGLDLRPLLAGGREIGGQSVDERVVPIAAYPITARSTKRLYSGVRVGNRWSYAVSPSGVEEIYDLRRDRYQLDNLARSTAHAPQRAWLRALARQYRACAGTACQR</sequence>
<evidence type="ECO:0000256" key="4">
    <source>
        <dbReference type="ARBA" id="ARBA00023180"/>
    </source>
</evidence>
<comment type="caution">
    <text evidence="7">The sequence shown here is derived from an EMBL/GenBank/DDBJ whole genome shotgun (WGS) entry which is preliminary data.</text>
</comment>
<dbReference type="CDD" id="cd16147">
    <property type="entry name" value="G6S"/>
    <property type="match status" value="1"/>
</dbReference>
<keyword evidence="3" id="KW-0378">Hydrolase</keyword>
<evidence type="ECO:0000256" key="5">
    <source>
        <dbReference type="SAM" id="SignalP"/>
    </source>
</evidence>
<feature type="domain" description="Sulfatase N-terminal" evidence="6">
    <location>
        <begin position="50"/>
        <end position="391"/>
    </location>
</feature>
<proteinExistence type="inferred from homology"/>
<evidence type="ECO:0000256" key="2">
    <source>
        <dbReference type="ARBA" id="ARBA00022729"/>
    </source>
</evidence>
<keyword evidence="2 5" id="KW-0732">Signal</keyword>
<comment type="similarity">
    <text evidence="1">Belongs to the sulfatase family.</text>
</comment>
<dbReference type="InterPro" id="IPR017850">
    <property type="entry name" value="Alkaline_phosphatase_core_sf"/>
</dbReference>
<dbReference type="RefSeq" id="WP_343991381.1">
    <property type="nucleotide sequence ID" value="NZ_BAAALG010000002.1"/>
</dbReference>
<dbReference type="Gene3D" id="3.40.720.10">
    <property type="entry name" value="Alkaline Phosphatase, subunit A"/>
    <property type="match status" value="1"/>
</dbReference>
<feature type="chain" id="PRO_5045905101" evidence="5">
    <location>
        <begin position="32"/>
        <end position="503"/>
    </location>
</feature>
<dbReference type="PROSITE" id="PS00149">
    <property type="entry name" value="SULFATASE_2"/>
    <property type="match status" value="1"/>
</dbReference>
<dbReference type="InterPro" id="IPR000917">
    <property type="entry name" value="Sulfatase_N"/>
</dbReference>
<reference evidence="7 8" key="1">
    <citation type="journal article" date="2019" name="Int. J. Syst. Evol. Microbiol.">
        <title>The Global Catalogue of Microorganisms (GCM) 10K type strain sequencing project: providing services to taxonomists for standard genome sequencing and annotation.</title>
        <authorList>
            <consortium name="The Broad Institute Genomics Platform"/>
            <consortium name="The Broad Institute Genome Sequencing Center for Infectious Disease"/>
            <person name="Wu L."/>
            <person name="Ma J."/>
        </authorList>
    </citation>
    <scope>NUCLEOTIDE SEQUENCE [LARGE SCALE GENOMIC DNA]</scope>
    <source>
        <strain evidence="7 8">JCM 13008</strain>
    </source>
</reference>
<gene>
    <name evidence="7" type="ORF">GCM10009668_06890</name>
</gene>
<dbReference type="PANTHER" id="PTHR43108">
    <property type="entry name" value="N-ACETYLGLUCOSAMINE-6-SULFATASE FAMILY MEMBER"/>
    <property type="match status" value="1"/>
</dbReference>
<keyword evidence="4" id="KW-0325">Glycoprotein</keyword>
<organism evidence="7 8">
    <name type="scientific">Nocardioides dubius</name>
    <dbReference type="NCBI Taxonomy" id="317019"/>
    <lineage>
        <taxon>Bacteria</taxon>
        <taxon>Bacillati</taxon>
        <taxon>Actinomycetota</taxon>
        <taxon>Actinomycetes</taxon>
        <taxon>Propionibacteriales</taxon>
        <taxon>Nocardioidaceae</taxon>
        <taxon>Nocardioides</taxon>
    </lineage>
</organism>
<dbReference type="PANTHER" id="PTHR43108:SF8">
    <property type="entry name" value="SD21168P"/>
    <property type="match status" value="1"/>
</dbReference>
<dbReference type="SUPFAM" id="SSF53649">
    <property type="entry name" value="Alkaline phosphatase-like"/>
    <property type="match status" value="1"/>
</dbReference>
<dbReference type="InterPro" id="IPR024607">
    <property type="entry name" value="Sulfatase_CS"/>
</dbReference>
<evidence type="ECO:0000259" key="6">
    <source>
        <dbReference type="Pfam" id="PF00884"/>
    </source>
</evidence>
<evidence type="ECO:0000313" key="7">
    <source>
        <dbReference type="EMBL" id="GAA1093927.1"/>
    </source>
</evidence>